<feature type="transmembrane region" description="Helical" evidence="1">
    <location>
        <begin position="56"/>
        <end position="80"/>
    </location>
</feature>
<dbReference type="EMBL" id="JBHUFV010000033">
    <property type="protein sequence ID" value="MFD1933920.1"/>
    <property type="molecule type" value="Genomic_DNA"/>
</dbReference>
<feature type="transmembrane region" description="Helical" evidence="1">
    <location>
        <begin position="187"/>
        <end position="205"/>
    </location>
</feature>
<dbReference type="RefSeq" id="WP_379573966.1">
    <property type="nucleotide sequence ID" value="NZ_JBHUFV010000033.1"/>
</dbReference>
<name>A0ABW4SWA0_9ACTN</name>
<accession>A0ABW4SWA0</accession>
<dbReference type="Proteomes" id="UP001597368">
    <property type="component" value="Unassembled WGS sequence"/>
</dbReference>
<evidence type="ECO:0000313" key="3">
    <source>
        <dbReference type="Proteomes" id="UP001597368"/>
    </source>
</evidence>
<organism evidence="2 3">
    <name type="scientific">Nonomuraea mangrovi</name>
    <dbReference type="NCBI Taxonomy" id="2316207"/>
    <lineage>
        <taxon>Bacteria</taxon>
        <taxon>Bacillati</taxon>
        <taxon>Actinomycetota</taxon>
        <taxon>Actinomycetes</taxon>
        <taxon>Streptosporangiales</taxon>
        <taxon>Streptosporangiaceae</taxon>
        <taxon>Nonomuraea</taxon>
    </lineage>
</organism>
<keyword evidence="1" id="KW-0472">Membrane</keyword>
<sequence length="231" mass="24192">MASTTLPGAAALTGLRARARSARRFALIALTVAIAALATTQVLAERAPTREGTRPLAWLALALFALAVPALAATQAIWGARARRVREGERALYGRPSSGARGPAARLGVAGCWLVTLLLGFTVPRLFRESALYGIAESLAGAIGVLAPACLAAGVLFALWWTRETFAGRTRSPHDPWDPGQEGTRRVAAWAGAAVTTAALVGARAHLWEPATWLVCALLVATLVSVVVTRE</sequence>
<feature type="transmembrane region" description="Helical" evidence="1">
    <location>
        <begin position="211"/>
        <end position="229"/>
    </location>
</feature>
<comment type="caution">
    <text evidence="2">The sequence shown here is derived from an EMBL/GenBank/DDBJ whole genome shotgun (WGS) entry which is preliminary data.</text>
</comment>
<proteinExistence type="predicted"/>
<feature type="transmembrane region" description="Helical" evidence="1">
    <location>
        <begin position="104"/>
        <end position="127"/>
    </location>
</feature>
<protein>
    <submittedName>
        <fullName evidence="2">Uncharacterized protein</fullName>
    </submittedName>
</protein>
<evidence type="ECO:0000313" key="2">
    <source>
        <dbReference type="EMBL" id="MFD1933920.1"/>
    </source>
</evidence>
<reference evidence="3" key="1">
    <citation type="journal article" date="2019" name="Int. J. Syst. Evol. Microbiol.">
        <title>The Global Catalogue of Microorganisms (GCM) 10K type strain sequencing project: providing services to taxonomists for standard genome sequencing and annotation.</title>
        <authorList>
            <consortium name="The Broad Institute Genomics Platform"/>
            <consortium name="The Broad Institute Genome Sequencing Center for Infectious Disease"/>
            <person name="Wu L."/>
            <person name="Ma J."/>
        </authorList>
    </citation>
    <scope>NUCLEOTIDE SEQUENCE [LARGE SCALE GENOMIC DNA]</scope>
    <source>
        <strain evidence="3">ICMP 6774ER</strain>
    </source>
</reference>
<keyword evidence="1" id="KW-0812">Transmembrane</keyword>
<feature type="transmembrane region" description="Helical" evidence="1">
    <location>
        <begin position="139"/>
        <end position="161"/>
    </location>
</feature>
<evidence type="ECO:0000256" key="1">
    <source>
        <dbReference type="SAM" id="Phobius"/>
    </source>
</evidence>
<keyword evidence="3" id="KW-1185">Reference proteome</keyword>
<gene>
    <name evidence="2" type="ORF">ACFSKW_20870</name>
</gene>
<keyword evidence="1" id="KW-1133">Transmembrane helix</keyword>
<feature type="transmembrane region" description="Helical" evidence="1">
    <location>
        <begin position="25"/>
        <end position="44"/>
    </location>
</feature>